<evidence type="ECO:0000313" key="3">
    <source>
        <dbReference type="Proteomes" id="UP000243640"/>
    </source>
</evidence>
<organism evidence="2 3">
    <name type="scientific">Oceanimonas baumannii</name>
    <dbReference type="NCBI Taxonomy" id="129578"/>
    <lineage>
        <taxon>Bacteria</taxon>
        <taxon>Pseudomonadati</taxon>
        <taxon>Pseudomonadota</taxon>
        <taxon>Gammaproteobacteria</taxon>
        <taxon>Aeromonadales</taxon>
        <taxon>Aeromonadaceae</taxon>
        <taxon>Oceanimonas</taxon>
    </lineage>
</organism>
<dbReference type="AlphaFoldDB" id="A0A235CKB7"/>
<gene>
    <name evidence="2" type="ORF">B6S09_07220</name>
</gene>
<dbReference type="EMBL" id="NQJF01000005">
    <property type="protein sequence ID" value="OYD24982.1"/>
    <property type="molecule type" value="Genomic_DNA"/>
</dbReference>
<evidence type="ECO:0000313" key="2">
    <source>
        <dbReference type="EMBL" id="OYD24982.1"/>
    </source>
</evidence>
<comment type="caution">
    <text evidence="2">The sequence shown here is derived from an EMBL/GenBank/DDBJ whole genome shotgun (WGS) entry which is preliminary data.</text>
</comment>
<sequence>MTGEGAGAADGAKATGDGVVVFGGRGRRRLCWAPAFAGATRKGVGATRKGAGTTTKHDRDKKAGQLAGFCT</sequence>
<accession>A0A235CKB7</accession>
<protein>
    <submittedName>
        <fullName evidence="2">Uncharacterized protein</fullName>
    </submittedName>
</protein>
<reference evidence="2 3" key="1">
    <citation type="submission" date="2017-08" db="EMBL/GenBank/DDBJ databases">
        <title>Draft Genome Sequence of the Marine Bacterium Oceanimonas baumannii ATCC 700832.</title>
        <authorList>
            <person name="Mcclelland W.D."/>
            <person name="Brennan M.A."/>
            <person name="Trachtenberg A.M."/>
            <person name="Maclea K.S."/>
        </authorList>
    </citation>
    <scope>NUCLEOTIDE SEQUENCE [LARGE SCALE GENOMIC DNA]</scope>
    <source>
        <strain evidence="2 3">ATCC 700832</strain>
    </source>
</reference>
<name>A0A235CKB7_9GAMM</name>
<feature type="compositionally biased region" description="Low complexity" evidence="1">
    <location>
        <begin position="42"/>
        <end position="54"/>
    </location>
</feature>
<feature type="region of interest" description="Disordered" evidence="1">
    <location>
        <begin position="42"/>
        <end position="71"/>
    </location>
</feature>
<proteinExistence type="predicted"/>
<evidence type="ECO:0000256" key="1">
    <source>
        <dbReference type="SAM" id="MobiDB-lite"/>
    </source>
</evidence>
<dbReference type="Proteomes" id="UP000243640">
    <property type="component" value="Unassembled WGS sequence"/>
</dbReference>